<evidence type="ECO:0000313" key="3">
    <source>
        <dbReference type="EMBL" id="KAK7025951.1"/>
    </source>
</evidence>
<accession>A0AAW0BI96</accession>
<keyword evidence="2" id="KW-0812">Transmembrane</keyword>
<evidence type="ECO:0000256" key="2">
    <source>
        <dbReference type="SAM" id="Phobius"/>
    </source>
</evidence>
<feature type="transmembrane region" description="Helical" evidence="2">
    <location>
        <begin position="262"/>
        <end position="280"/>
    </location>
</feature>
<evidence type="ECO:0000256" key="1">
    <source>
        <dbReference type="SAM" id="MobiDB-lite"/>
    </source>
</evidence>
<dbReference type="AlphaFoldDB" id="A0AAW0BI96"/>
<feature type="compositionally biased region" description="Polar residues" evidence="1">
    <location>
        <begin position="195"/>
        <end position="207"/>
    </location>
</feature>
<proteinExistence type="predicted"/>
<keyword evidence="4" id="KW-1185">Reference proteome</keyword>
<comment type="caution">
    <text evidence="3">The sequence shown here is derived from an EMBL/GenBank/DDBJ whole genome shotgun (WGS) entry which is preliminary data.</text>
</comment>
<gene>
    <name evidence="3" type="ORF">VNI00_015866</name>
</gene>
<organism evidence="3 4">
    <name type="scientific">Paramarasmius palmivorus</name>
    <dbReference type="NCBI Taxonomy" id="297713"/>
    <lineage>
        <taxon>Eukaryota</taxon>
        <taxon>Fungi</taxon>
        <taxon>Dikarya</taxon>
        <taxon>Basidiomycota</taxon>
        <taxon>Agaricomycotina</taxon>
        <taxon>Agaricomycetes</taxon>
        <taxon>Agaricomycetidae</taxon>
        <taxon>Agaricales</taxon>
        <taxon>Marasmiineae</taxon>
        <taxon>Marasmiaceae</taxon>
        <taxon>Paramarasmius</taxon>
    </lineage>
</organism>
<keyword evidence="2" id="KW-0472">Membrane</keyword>
<evidence type="ECO:0000313" key="4">
    <source>
        <dbReference type="Proteomes" id="UP001383192"/>
    </source>
</evidence>
<dbReference type="Proteomes" id="UP001383192">
    <property type="component" value="Unassembled WGS sequence"/>
</dbReference>
<sequence length="282" mass="31472">MESFLRSFCVASPPDTAPEKLARAVIHLEQCLYGLSYWYSLWHDAKPSNEDGILILPPDRQLPSSWSCYTVTSEKADTIKSLLNSLSDCNDSKLKMDIHRGTYCSVRHLDSEKKNDLYTLKKLVAQRRRELGLEPWPCTPPVTEDDLLDGVASLFRRADGIPGDEDTNAMNEIRSGAKEANAVTKLDKNVATTNEWTSSAGMSSNPAQRGDAGIRSSDENHDRANGEGTSAVGIKVDWFQPVDIHEAIARILDKEKSREGGVFRLLFWVVLPILVLYYTILT</sequence>
<feature type="compositionally biased region" description="Basic and acidic residues" evidence="1">
    <location>
        <begin position="216"/>
        <end position="225"/>
    </location>
</feature>
<dbReference type="EMBL" id="JAYKXP010000110">
    <property type="protein sequence ID" value="KAK7025951.1"/>
    <property type="molecule type" value="Genomic_DNA"/>
</dbReference>
<keyword evidence="2" id="KW-1133">Transmembrane helix</keyword>
<protein>
    <submittedName>
        <fullName evidence="3">Uncharacterized protein</fullName>
    </submittedName>
</protein>
<feature type="region of interest" description="Disordered" evidence="1">
    <location>
        <begin position="195"/>
        <end position="228"/>
    </location>
</feature>
<name>A0AAW0BI96_9AGAR</name>
<reference evidence="3 4" key="1">
    <citation type="submission" date="2024-01" db="EMBL/GenBank/DDBJ databases">
        <title>A draft genome for a cacao thread blight-causing isolate of Paramarasmius palmivorus.</title>
        <authorList>
            <person name="Baruah I.K."/>
            <person name="Bukari Y."/>
            <person name="Amoako-Attah I."/>
            <person name="Meinhardt L.W."/>
            <person name="Bailey B.A."/>
            <person name="Cohen S.P."/>
        </authorList>
    </citation>
    <scope>NUCLEOTIDE SEQUENCE [LARGE SCALE GENOMIC DNA]</scope>
    <source>
        <strain evidence="3 4">GH-12</strain>
    </source>
</reference>